<dbReference type="PANTHER" id="PTHR38767:SF1">
    <property type="entry name" value="DNA POLYMERASE III SUBUNIT CHI"/>
    <property type="match status" value="1"/>
</dbReference>
<organism evidence="1 2">
    <name type="scientific">Marinobacter halodurans</name>
    <dbReference type="NCBI Taxonomy" id="2528979"/>
    <lineage>
        <taxon>Bacteria</taxon>
        <taxon>Pseudomonadati</taxon>
        <taxon>Pseudomonadota</taxon>
        <taxon>Gammaproteobacteria</taxon>
        <taxon>Pseudomonadales</taxon>
        <taxon>Marinobacteraceae</taxon>
        <taxon>Marinobacter</taxon>
    </lineage>
</organism>
<evidence type="ECO:0000313" key="1">
    <source>
        <dbReference type="EMBL" id="TBW54491.1"/>
    </source>
</evidence>
<dbReference type="EMBL" id="SJDL01000021">
    <property type="protein sequence ID" value="TBW54491.1"/>
    <property type="molecule type" value="Genomic_DNA"/>
</dbReference>
<dbReference type="RefSeq" id="WP_131482475.1">
    <property type="nucleotide sequence ID" value="NZ_SJDL01000021.1"/>
</dbReference>
<reference evidence="1 2" key="1">
    <citation type="submission" date="2019-02" db="EMBL/GenBank/DDBJ databases">
        <title>Marinobacter halodurans sp. nov., a marine bacterium isolated from sea tidal flat.</title>
        <authorList>
            <person name="Yoo Y."/>
            <person name="Lee D.W."/>
            <person name="Kim B.S."/>
            <person name="Kim J.-J."/>
        </authorList>
    </citation>
    <scope>NUCLEOTIDE SEQUENCE [LARGE SCALE GENOMIC DNA]</scope>
    <source>
        <strain evidence="1 2">YJ-S3-2</strain>
    </source>
</reference>
<dbReference type="InterPro" id="IPR007459">
    <property type="entry name" value="DNA_pol3_chi"/>
</dbReference>
<evidence type="ECO:0000313" key="2">
    <source>
        <dbReference type="Proteomes" id="UP000313645"/>
    </source>
</evidence>
<dbReference type="SUPFAM" id="SSF102400">
    <property type="entry name" value="DNA polymerase III chi subunit"/>
    <property type="match status" value="1"/>
</dbReference>
<proteinExistence type="predicted"/>
<dbReference type="InterPro" id="IPR036768">
    <property type="entry name" value="PolIII_chi_sf"/>
</dbReference>
<comment type="caution">
    <text evidence="1">The sequence shown here is derived from an EMBL/GenBank/DDBJ whole genome shotgun (WGS) entry which is preliminary data.</text>
</comment>
<accession>A0ABY1ZIP4</accession>
<dbReference type="PANTHER" id="PTHR38767">
    <property type="entry name" value="DNA POLYMERASE III SUBUNIT CHI"/>
    <property type="match status" value="1"/>
</dbReference>
<dbReference type="Pfam" id="PF04364">
    <property type="entry name" value="DNA_pol3_chi"/>
    <property type="match status" value="1"/>
</dbReference>
<keyword evidence="2" id="KW-1185">Reference proteome</keyword>
<dbReference type="Proteomes" id="UP000313645">
    <property type="component" value="Unassembled WGS sequence"/>
</dbReference>
<name>A0ABY1ZIP4_9GAMM</name>
<protein>
    <submittedName>
        <fullName evidence="1">DNA polymerase III subunit chi</fullName>
    </submittedName>
</protein>
<gene>
    <name evidence="1" type="ORF">EZI54_13840</name>
</gene>
<sequence length="158" mass="17913">MSTDTQSRPEGRHWFYLLPQDTESARLLHAARLTEKAWSQGDRVCLVCNPGEQMQALDNLLWQYSPESFLPHRQLTGANDVCPERVGLLAGHPAPDDWETVIVLGDTLPADADRFRRLALIASSDPQILNRARSHFRQLRELGIEPRVHDARRGAQRA</sequence>
<dbReference type="Gene3D" id="3.40.50.10110">
    <property type="entry name" value="DNA polymerase III subunit chi"/>
    <property type="match status" value="1"/>
</dbReference>